<keyword evidence="1" id="KW-0472">Membrane</keyword>
<comment type="caution">
    <text evidence="2">The sequence shown here is derived from an EMBL/GenBank/DDBJ whole genome shotgun (WGS) entry which is preliminary data.</text>
</comment>
<feature type="transmembrane region" description="Helical" evidence="1">
    <location>
        <begin position="177"/>
        <end position="198"/>
    </location>
</feature>
<dbReference type="EMBL" id="CAICTM010001650">
    <property type="protein sequence ID" value="CAB9525267.1"/>
    <property type="molecule type" value="Genomic_DNA"/>
</dbReference>
<feature type="transmembrane region" description="Helical" evidence="1">
    <location>
        <begin position="137"/>
        <end position="156"/>
    </location>
</feature>
<feature type="transmembrane region" description="Helical" evidence="1">
    <location>
        <begin position="83"/>
        <end position="103"/>
    </location>
</feature>
<keyword evidence="1" id="KW-0812">Transmembrane</keyword>
<organism evidence="2 3">
    <name type="scientific">Seminavis robusta</name>
    <dbReference type="NCBI Taxonomy" id="568900"/>
    <lineage>
        <taxon>Eukaryota</taxon>
        <taxon>Sar</taxon>
        <taxon>Stramenopiles</taxon>
        <taxon>Ochrophyta</taxon>
        <taxon>Bacillariophyta</taxon>
        <taxon>Bacillariophyceae</taxon>
        <taxon>Bacillariophycidae</taxon>
        <taxon>Naviculales</taxon>
        <taxon>Naviculaceae</taxon>
        <taxon>Seminavis</taxon>
    </lineage>
</organism>
<name>A0A9N8HTV6_9STRA</name>
<proteinExistence type="predicted"/>
<evidence type="ECO:0000313" key="3">
    <source>
        <dbReference type="Proteomes" id="UP001153069"/>
    </source>
</evidence>
<evidence type="ECO:0000313" key="2">
    <source>
        <dbReference type="EMBL" id="CAB9525267.1"/>
    </source>
</evidence>
<accession>A0A9N8HTV6</accession>
<dbReference type="AlphaFoldDB" id="A0A9N8HTV6"/>
<reference evidence="2" key="1">
    <citation type="submission" date="2020-06" db="EMBL/GenBank/DDBJ databases">
        <authorList>
            <consortium name="Plant Systems Biology data submission"/>
        </authorList>
    </citation>
    <scope>NUCLEOTIDE SEQUENCE</scope>
    <source>
        <strain evidence="2">D6</strain>
    </source>
</reference>
<sequence length="266" mass="28233">MSASGAALKDYAPAAASLFNNMKTPASILAGAMIGMGFLSPLPQPPPHIKAVEPRKKGKKGTEEPELATIIHKSLDRMLRKSYLLVTIFSFGSELLAVIWSTVAVNQLTETAVAPAASVWELLKRDWYDLAWSATNSHFLFGMLGFMWMVGTRAFLMVQAKPWNINPVLAGDEADSLSMSAASILLVASSFLLMMAIVNRGVATGGGQVGDSYGGSVLSLFQHYIKLLSEQAIGAAIAPAGPLEILSIIFGVTGFAMAAKAVFVEP</sequence>
<dbReference type="OrthoDB" id="43383at2759"/>
<keyword evidence="1" id="KW-1133">Transmembrane helix</keyword>
<protein>
    <submittedName>
        <fullName evidence="2">Uncharacterized protein</fullName>
    </submittedName>
</protein>
<evidence type="ECO:0000256" key="1">
    <source>
        <dbReference type="SAM" id="Phobius"/>
    </source>
</evidence>
<dbReference type="Proteomes" id="UP001153069">
    <property type="component" value="Unassembled WGS sequence"/>
</dbReference>
<gene>
    <name evidence="2" type="ORF">SEMRO_1652_G288780.1</name>
</gene>
<keyword evidence="3" id="KW-1185">Reference proteome</keyword>